<accession>A0AAV2JKC6</accession>
<reference evidence="4 5" key="1">
    <citation type="submission" date="2024-04" db="EMBL/GenBank/DDBJ databases">
        <authorList>
            <person name="Waldvogel A.-M."/>
            <person name="Schoenle A."/>
        </authorList>
    </citation>
    <scope>NUCLEOTIDE SEQUENCE [LARGE SCALE GENOMIC DNA]</scope>
</reference>
<protein>
    <recommendedName>
        <fullName evidence="3">DDE Tnp4 domain-containing protein</fullName>
    </recommendedName>
</protein>
<dbReference type="GO" id="GO:0046872">
    <property type="term" value="F:metal ion binding"/>
    <property type="evidence" value="ECO:0007669"/>
    <property type="project" value="UniProtKB-KW"/>
</dbReference>
<gene>
    <name evidence="4" type="ORF">KC01_LOCUS8569</name>
</gene>
<dbReference type="EMBL" id="OZ035835">
    <property type="protein sequence ID" value="CAL1577188.1"/>
    <property type="molecule type" value="Genomic_DNA"/>
</dbReference>
<evidence type="ECO:0000313" key="4">
    <source>
        <dbReference type="EMBL" id="CAL1577188.1"/>
    </source>
</evidence>
<dbReference type="Proteomes" id="UP001497482">
    <property type="component" value="Chromosome 13"/>
</dbReference>
<proteinExistence type="predicted"/>
<comment type="cofactor">
    <cofactor evidence="1">
        <name>a divalent metal cation</name>
        <dbReference type="ChEBI" id="CHEBI:60240"/>
    </cofactor>
</comment>
<keyword evidence="5" id="KW-1185">Reference proteome</keyword>
<dbReference type="InterPro" id="IPR027806">
    <property type="entry name" value="HARBI1_dom"/>
</dbReference>
<keyword evidence="2" id="KW-0479">Metal-binding</keyword>
<feature type="domain" description="DDE Tnp4" evidence="3">
    <location>
        <begin position="42"/>
        <end position="102"/>
    </location>
</feature>
<dbReference type="AlphaFoldDB" id="A0AAV2JKC6"/>
<evidence type="ECO:0000256" key="2">
    <source>
        <dbReference type="ARBA" id="ARBA00022723"/>
    </source>
</evidence>
<organism evidence="4 5">
    <name type="scientific">Knipowitschia caucasica</name>
    <name type="common">Caucasian dwarf goby</name>
    <name type="synonym">Pomatoschistus caucasicus</name>
    <dbReference type="NCBI Taxonomy" id="637954"/>
    <lineage>
        <taxon>Eukaryota</taxon>
        <taxon>Metazoa</taxon>
        <taxon>Chordata</taxon>
        <taxon>Craniata</taxon>
        <taxon>Vertebrata</taxon>
        <taxon>Euteleostomi</taxon>
        <taxon>Actinopterygii</taxon>
        <taxon>Neopterygii</taxon>
        <taxon>Teleostei</taxon>
        <taxon>Neoteleostei</taxon>
        <taxon>Acanthomorphata</taxon>
        <taxon>Gobiaria</taxon>
        <taxon>Gobiiformes</taxon>
        <taxon>Gobioidei</taxon>
        <taxon>Gobiidae</taxon>
        <taxon>Gobiinae</taxon>
        <taxon>Knipowitschia</taxon>
    </lineage>
</organism>
<evidence type="ECO:0000259" key="3">
    <source>
        <dbReference type="Pfam" id="PF13359"/>
    </source>
</evidence>
<sequence length="140" mass="15377">MNTSLDALGSHEHFGATHIGPTLSPHTCRICPGPLADDTTDKPSDSSGSVYNDKHVRTRSIIERTIGILKGRWMCLDTAGGKLLYKPEKVCRIIMAYCVLHNIAMKRGVPLPLSHYTVRMCALMQCCDQTAGTPFMLEST</sequence>
<name>A0AAV2JKC6_KNICA</name>
<evidence type="ECO:0000313" key="5">
    <source>
        <dbReference type="Proteomes" id="UP001497482"/>
    </source>
</evidence>
<evidence type="ECO:0000256" key="1">
    <source>
        <dbReference type="ARBA" id="ARBA00001968"/>
    </source>
</evidence>
<dbReference type="Pfam" id="PF13359">
    <property type="entry name" value="DDE_Tnp_4"/>
    <property type="match status" value="1"/>
</dbReference>